<dbReference type="RefSeq" id="WP_208678433.1">
    <property type="nucleotide sequence ID" value="NZ_CP034671.2"/>
</dbReference>
<accession>A0AAT9K2U5</accession>
<keyword evidence="2" id="KW-0472">Membrane</keyword>
<evidence type="ECO:0000313" key="3">
    <source>
        <dbReference type="EMBL" id="QFZ92620.2"/>
    </source>
</evidence>
<dbReference type="AlphaFoldDB" id="A0AAT9K2U5"/>
<evidence type="ECO:0000256" key="2">
    <source>
        <dbReference type="SAM" id="Phobius"/>
    </source>
</evidence>
<keyword evidence="2" id="KW-0812">Transmembrane</keyword>
<name>A0AAT9K2U5_SYNEL</name>
<dbReference type="EMBL" id="CP034671">
    <property type="protein sequence ID" value="QFZ92620.2"/>
    <property type="molecule type" value="Genomic_DNA"/>
</dbReference>
<evidence type="ECO:0000256" key="1">
    <source>
        <dbReference type="SAM" id="MobiDB-lite"/>
    </source>
</evidence>
<proteinExistence type="predicted"/>
<keyword evidence="2" id="KW-1133">Transmembrane helix</keyword>
<sequence length="190" mass="20348">MLDLLLLPPLLAHQLQIDQVIAGTLHLEPNDQPQAGIPTPTWIALRRAGGEPIVAADCDCRLQLLNVQAQTTTDLVIQPLESAPGAVATKIVFPAVGRYELILKGQPQATAQIAFDPFQIRFPVTVAIAAPPAAEPPAEPVASPDETETPEPRPPRPWLRVWISVGLGVGLLVALAAGVWLILKRDREAS</sequence>
<gene>
    <name evidence="3" type="ORF">EKO22_09970</name>
</gene>
<protein>
    <submittedName>
        <fullName evidence="3">Uncharacterized protein</fullName>
    </submittedName>
</protein>
<organism evidence="3">
    <name type="scientific">Synechococcus elongatus PCC 11802</name>
    <dbReference type="NCBI Taxonomy" id="2283154"/>
    <lineage>
        <taxon>Bacteria</taxon>
        <taxon>Bacillati</taxon>
        <taxon>Cyanobacteriota</taxon>
        <taxon>Cyanophyceae</taxon>
        <taxon>Synechococcales</taxon>
        <taxon>Synechococcaceae</taxon>
        <taxon>Synechococcus</taxon>
    </lineage>
</organism>
<feature type="region of interest" description="Disordered" evidence="1">
    <location>
        <begin position="133"/>
        <end position="155"/>
    </location>
</feature>
<reference evidence="3" key="1">
    <citation type="submission" date="2024-01" db="EMBL/GenBank/DDBJ databases">
        <title>Synechococcus elongatus PCC 11802, a close yet different native of Synechococcus elongatus PCC 11801.</title>
        <authorList>
            <person name="Jaiswal D."/>
            <person name="Sengupta A."/>
            <person name="Sengupta S."/>
            <person name="Pakrasi H.B."/>
            <person name="Wangikar P."/>
        </authorList>
    </citation>
    <scope>NUCLEOTIDE SEQUENCE</scope>
    <source>
        <strain evidence="3">PCC 11802</strain>
    </source>
</reference>
<feature type="transmembrane region" description="Helical" evidence="2">
    <location>
        <begin position="161"/>
        <end position="183"/>
    </location>
</feature>